<dbReference type="GO" id="GO:0046872">
    <property type="term" value="F:metal ion binding"/>
    <property type="evidence" value="ECO:0007669"/>
    <property type="project" value="UniProtKB-KW"/>
</dbReference>
<feature type="transmembrane region" description="Helical" evidence="19">
    <location>
        <begin position="97"/>
        <end position="118"/>
    </location>
</feature>
<evidence type="ECO:0000256" key="3">
    <source>
        <dbReference type="ARBA" id="ARBA00022475"/>
    </source>
</evidence>
<dbReference type="CDD" id="cd14265">
    <property type="entry name" value="UDPK_IM_like"/>
    <property type="match status" value="1"/>
</dbReference>
<evidence type="ECO:0000256" key="1">
    <source>
        <dbReference type="ARBA" id="ARBA00004651"/>
    </source>
</evidence>
<evidence type="ECO:0000256" key="16">
    <source>
        <dbReference type="PIRSR" id="PIRSR600829-2"/>
    </source>
</evidence>
<gene>
    <name evidence="20" type="ORF">A2696_03940</name>
</gene>
<keyword evidence="9 17" id="KW-0067">ATP-binding</keyword>
<feature type="binding site" evidence="17">
    <location>
        <position position="77"/>
    </location>
    <ligand>
        <name>ATP</name>
        <dbReference type="ChEBI" id="CHEBI:30616"/>
    </ligand>
</feature>
<evidence type="ECO:0000256" key="2">
    <source>
        <dbReference type="ARBA" id="ARBA00005967"/>
    </source>
</evidence>
<keyword evidence="14" id="KW-1208">Phospholipid metabolism</keyword>
<feature type="transmembrane region" description="Helical" evidence="19">
    <location>
        <begin position="57"/>
        <end position="76"/>
    </location>
</feature>
<evidence type="ECO:0000256" key="14">
    <source>
        <dbReference type="ARBA" id="ARBA00023264"/>
    </source>
</evidence>
<evidence type="ECO:0000256" key="8">
    <source>
        <dbReference type="ARBA" id="ARBA00022777"/>
    </source>
</evidence>
<keyword evidence="18" id="KW-0479">Metal-binding</keyword>
<keyword evidence="12 19" id="KW-0472">Membrane</keyword>
<accession>A0A1F5G1D2</accession>
<evidence type="ECO:0000256" key="17">
    <source>
        <dbReference type="PIRSR" id="PIRSR600829-3"/>
    </source>
</evidence>
<evidence type="ECO:0000256" key="11">
    <source>
        <dbReference type="ARBA" id="ARBA00023098"/>
    </source>
</evidence>
<organism evidence="20 21">
    <name type="scientific">Candidatus Curtissbacteria bacterium RIFCSPHIGHO2_01_FULL_41_13</name>
    <dbReference type="NCBI Taxonomy" id="1797745"/>
    <lineage>
        <taxon>Bacteria</taxon>
        <taxon>Candidatus Curtissiibacteriota</taxon>
    </lineage>
</organism>
<evidence type="ECO:0000256" key="19">
    <source>
        <dbReference type="SAM" id="Phobius"/>
    </source>
</evidence>
<reference evidence="20 21" key="1">
    <citation type="journal article" date="2016" name="Nat. Commun.">
        <title>Thousands of microbial genomes shed light on interconnected biogeochemical processes in an aquifer system.</title>
        <authorList>
            <person name="Anantharaman K."/>
            <person name="Brown C.T."/>
            <person name="Hug L.A."/>
            <person name="Sharon I."/>
            <person name="Castelle C.J."/>
            <person name="Probst A.J."/>
            <person name="Thomas B.C."/>
            <person name="Singh A."/>
            <person name="Wilkins M.J."/>
            <person name="Karaoz U."/>
            <person name="Brodie E.L."/>
            <person name="Williams K.H."/>
            <person name="Hubbard S.S."/>
            <person name="Banfield J.F."/>
        </authorList>
    </citation>
    <scope>NUCLEOTIDE SEQUENCE [LARGE SCALE GENOMIC DNA]</scope>
</reference>
<evidence type="ECO:0008006" key="22">
    <source>
        <dbReference type="Google" id="ProtNLM"/>
    </source>
</evidence>
<feature type="binding site" evidence="18">
    <location>
        <position position="77"/>
    </location>
    <ligand>
        <name>a divalent metal cation</name>
        <dbReference type="ChEBI" id="CHEBI:60240"/>
    </ligand>
</feature>
<name>A0A1F5G1D2_9BACT</name>
<dbReference type="PANTHER" id="PTHR34299">
    <property type="entry name" value="DIACYLGLYCEROL KINASE"/>
    <property type="match status" value="1"/>
</dbReference>
<protein>
    <recommendedName>
        <fullName evidence="22">Diacylglycerol kinase</fullName>
    </recommendedName>
</protein>
<sequence>MQQRDSFLTHQVKSFRFAFEGIFYSFKKGTHFKFHTVAATITIILGLVYSISAFEWLVLVLIISAVIAAEAINTAIEETGNVLHPEHHPRVRLAKHCAAGGVLILSIAAIIIAFIIFAPKIIG</sequence>
<dbReference type="EMBL" id="MFBA01000020">
    <property type="protein sequence ID" value="OGD85614.1"/>
    <property type="molecule type" value="Genomic_DNA"/>
</dbReference>
<dbReference type="InterPro" id="IPR036945">
    <property type="entry name" value="DAGK_sf"/>
</dbReference>
<dbReference type="GO" id="GO:0016301">
    <property type="term" value="F:kinase activity"/>
    <property type="evidence" value="ECO:0007669"/>
    <property type="project" value="UniProtKB-KW"/>
</dbReference>
<comment type="cofactor">
    <cofactor evidence="18">
        <name>Mg(2+)</name>
        <dbReference type="ChEBI" id="CHEBI:18420"/>
    </cofactor>
    <text evidence="18">Mn(2+), Zn(2+), Cd(2+) and Co(2+) support activity to lesser extents.</text>
</comment>
<keyword evidence="5" id="KW-0808">Transferase</keyword>
<dbReference type="InterPro" id="IPR033717">
    <property type="entry name" value="UDPK"/>
</dbReference>
<keyword evidence="11" id="KW-0443">Lipid metabolism</keyword>
<evidence type="ECO:0000256" key="9">
    <source>
        <dbReference type="ARBA" id="ARBA00022840"/>
    </source>
</evidence>
<evidence type="ECO:0000256" key="4">
    <source>
        <dbReference type="ARBA" id="ARBA00022516"/>
    </source>
</evidence>
<comment type="subcellular location">
    <subcellularLocation>
        <location evidence="1">Cell membrane</location>
        <topology evidence="1">Multi-pass membrane protein</topology>
    </subcellularLocation>
</comment>
<proteinExistence type="inferred from homology"/>
<evidence type="ECO:0000313" key="20">
    <source>
        <dbReference type="EMBL" id="OGD85614.1"/>
    </source>
</evidence>
<keyword evidence="4" id="KW-0444">Lipid biosynthesis</keyword>
<keyword evidence="13" id="KW-0594">Phospholipid biosynthesis</keyword>
<dbReference type="Gene3D" id="1.10.287.3610">
    <property type="match status" value="1"/>
</dbReference>
<dbReference type="GO" id="GO:0005524">
    <property type="term" value="F:ATP binding"/>
    <property type="evidence" value="ECO:0007669"/>
    <property type="project" value="UniProtKB-KW"/>
</dbReference>
<keyword evidence="7 17" id="KW-0547">Nucleotide-binding</keyword>
<feature type="binding site" evidence="16">
    <location>
        <position position="70"/>
    </location>
    <ligand>
        <name>substrate</name>
    </ligand>
</feature>
<evidence type="ECO:0000256" key="6">
    <source>
        <dbReference type="ARBA" id="ARBA00022692"/>
    </source>
</evidence>
<evidence type="ECO:0000256" key="15">
    <source>
        <dbReference type="PIRSR" id="PIRSR600829-1"/>
    </source>
</evidence>
<keyword evidence="18" id="KW-0460">Magnesium</keyword>
<keyword evidence="10 19" id="KW-1133">Transmembrane helix</keyword>
<dbReference type="Proteomes" id="UP000177069">
    <property type="component" value="Unassembled WGS sequence"/>
</dbReference>
<comment type="caution">
    <text evidence="20">The sequence shown here is derived from an EMBL/GenBank/DDBJ whole genome shotgun (WGS) entry which is preliminary data.</text>
</comment>
<keyword evidence="3" id="KW-1003">Cell membrane</keyword>
<dbReference type="AlphaFoldDB" id="A0A1F5G1D2"/>
<dbReference type="GO" id="GO:0008654">
    <property type="term" value="P:phospholipid biosynthetic process"/>
    <property type="evidence" value="ECO:0007669"/>
    <property type="project" value="UniProtKB-KW"/>
</dbReference>
<evidence type="ECO:0000256" key="5">
    <source>
        <dbReference type="ARBA" id="ARBA00022679"/>
    </source>
</evidence>
<keyword evidence="8" id="KW-0418">Kinase</keyword>
<dbReference type="Pfam" id="PF01219">
    <property type="entry name" value="DAGK_prokar"/>
    <property type="match status" value="1"/>
</dbReference>
<dbReference type="GO" id="GO:0005886">
    <property type="term" value="C:plasma membrane"/>
    <property type="evidence" value="ECO:0007669"/>
    <property type="project" value="UniProtKB-SubCell"/>
</dbReference>
<evidence type="ECO:0000256" key="13">
    <source>
        <dbReference type="ARBA" id="ARBA00023209"/>
    </source>
</evidence>
<comment type="similarity">
    <text evidence="2">Belongs to the bacterial diacylglycerol kinase family.</text>
</comment>
<feature type="transmembrane region" description="Helical" evidence="19">
    <location>
        <begin position="32"/>
        <end position="51"/>
    </location>
</feature>
<evidence type="ECO:0000256" key="7">
    <source>
        <dbReference type="ARBA" id="ARBA00022741"/>
    </source>
</evidence>
<feature type="binding site" evidence="17">
    <location>
        <begin position="86"/>
        <end position="88"/>
    </location>
    <ligand>
        <name>ATP</name>
        <dbReference type="ChEBI" id="CHEBI:30616"/>
    </ligand>
</feature>
<evidence type="ECO:0000256" key="18">
    <source>
        <dbReference type="PIRSR" id="PIRSR600829-4"/>
    </source>
</evidence>
<evidence type="ECO:0000313" key="21">
    <source>
        <dbReference type="Proteomes" id="UP000177069"/>
    </source>
</evidence>
<feature type="active site" description="Proton acceptor" evidence="15">
    <location>
        <position position="70"/>
    </location>
</feature>
<keyword evidence="6 19" id="KW-0812">Transmembrane</keyword>
<dbReference type="PANTHER" id="PTHR34299:SF1">
    <property type="entry name" value="DIACYLGLYCEROL KINASE"/>
    <property type="match status" value="1"/>
</dbReference>
<dbReference type="InterPro" id="IPR000829">
    <property type="entry name" value="DAGK"/>
</dbReference>
<evidence type="ECO:0000256" key="12">
    <source>
        <dbReference type="ARBA" id="ARBA00023136"/>
    </source>
</evidence>
<evidence type="ECO:0000256" key="10">
    <source>
        <dbReference type="ARBA" id="ARBA00022989"/>
    </source>
</evidence>